<name>A0A9W6N1Y2_9HYPH</name>
<dbReference type="Proteomes" id="UP001143370">
    <property type="component" value="Unassembled WGS sequence"/>
</dbReference>
<protein>
    <submittedName>
        <fullName evidence="2">Uncharacterized protein</fullName>
    </submittedName>
</protein>
<evidence type="ECO:0000256" key="1">
    <source>
        <dbReference type="SAM" id="MobiDB-lite"/>
    </source>
</evidence>
<dbReference type="RefSeq" id="WP_213371492.1">
    <property type="nucleotide sequence ID" value="NZ_BSFJ01000052.1"/>
</dbReference>
<organism evidence="2 3">
    <name type="scientific">Ancylobacter dichloromethanicus</name>
    <dbReference type="NCBI Taxonomy" id="518825"/>
    <lineage>
        <taxon>Bacteria</taxon>
        <taxon>Pseudomonadati</taxon>
        <taxon>Pseudomonadota</taxon>
        <taxon>Alphaproteobacteria</taxon>
        <taxon>Hyphomicrobiales</taxon>
        <taxon>Xanthobacteraceae</taxon>
        <taxon>Ancylobacter</taxon>
    </lineage>
</organism>
<dbReference type="EMBL" id="BSFJ01000052">
    <property type="protein sequence ID" value="GLK74668.1"/>
    <property type="molecule type" value="Genomic_DNA"/>
</dbReference>
<sequence>MATRARKTRAAKAAPKDTPEDTPEGAPGTAREAPSAGSGDDALQAPSGTQSAPPSSIPADQQPEHSSSVGTAEPEAELVDKVDGKAAQVATSGVASGLSTPETGEATGSGAPAGAAPAAAFDPAAFVAELGDAEKLTLAVWFRGAFPQVFGPLSGTVRDRAARKPSGGIGENERMFRPVSRVKRGGRYYPPGADVPLTRKEHAALKSAGVVAEDWPD</sequence>
<gene>
    <name evidence="2" type="ORF">GCM10017643_47870</name>
</gene>
<dbReference type="AlphaFoldDB" id="A0A9W6N1Y2"/>
<feature type="compositionally biased region" description="Low complexity" evidence="1">
    <location>
        <begin position="106"/>
        <end position="116"/>
    </location>
</feature>
<evidence type="ECO:0000313" key="3">
    <source>
        <dbReference type="Proteomes" id="UP001143370"/>
    </source>
</evidence>
<keyword evidence="3" id="KW-1185">Reference proteome</keyword>
<evidence type="ECO:0000313" key="2">
    <source>
        <dbReference type="EMBL" id="GLK74668.1"/>
    </source>
</evidence>
<reference evidence="2" key="2">
    <citation type="submission" date="2023-01" db="EMBL/GenBank/DDBJ databases">
        <authorList>
            <person name="Sun Q."/>
            <person name="Evtushenko L."/>
        </authorList>
    </citation>
    <scope>NUCLEOTIDE SEQUENCE</scope>
    <source>
        <strain evidence="2">VKM B-2484</strain>
    </source>
</reference>
<proteinExistence type="predicted"/>
<comment type="caution">
    <text evidence="2">The sequence shown here is derived from an EMBL/GenBank/DDBJ whole genome shotgun (WGS) entry which is preliminary data.</text>
</comment>
<feature type="compositionally biased region" description="Polar residues" evidence="1">
    <location>
        <begin position="89"/>
        <end position="102"/>
    </location>
</feature>
<feature type="region of interest" description="Disordered" evidence="1">
    <location>
        <begin position="1"/>
        <end position="116"/>
    </location>
</feature>
<accession>A0A9W6N1Y2</accession>
<feature type="compositionally biased region" description="Basic residues" evidence="1">
    <location>
        <begin position="1"/>
        <end position="10"/>
    </location>
</feature>
<reference evidence="2" key="1">
    <citation type="journal article" date="2014" name="Int. J. Syst. Evol. Microbiol.">
        <title>Complete genome sequence of Corynebacterium casei LMG S-19264T (=DSM 44701T), isolated from a smear-ripened cheese.</title>
        <authorList>
            <consortium name="US DOE Joint Genome Institute (JGI-PGF)"/>
            <person name="Walter F."/>
            <person name="Albersmeier A."/>
            <person name="Kalinowski J."/>
            <person name="Ruckert C."/>
        </authorList>
    </citation>
    <scope>NUCLEOTIDE SEQUENCE</scope>
    <source>
        <strain evidence="2">VKM B-2484</strain>
    </source>
</reference>